<evidence type="ECO:0000256" key="2">
    <source>
        <dbReference type="ARBA" id="ARBA00011738"/>
    </source>
</evidence>
<proteinExistence type="inferred from homology"/>
<evidence type="ECO:0000256" key="8">
    <source>
        <dbReference type="HAMAP-Rule" id="MF_00972"/>
    </source>
</evidence>
<gene>
    <name evidence="8" type="primary">tadA</name>
    <name evidence="10" type="ORF">U473_12840</name>
</gene>
<dbReference type="GO" id="GO:0002100">
    <property type="term" value="P:tRNA wobble adenosine to inosine editing"/>
    <property type="evidence" value="ECO:0007669"/>
    <property type="project" value="UniProtKB-UniRule"/>
</dbReference>
<dbReference type="GO" id="GO:0052717">
    <property type="term" value="F:tRNA-specific adenosine-34 deaminase activity"/>
    <property type="evidence" value="ECO:0007669"/>
    <property type="project" value="UniProtKB-UniRule"/>
</dbReference>
<feature type="binding site" evidence="8">
    <location>
        <position position="54"/>
    </location>
    <ligand>
        <name>Zn(2+)</name>
        <dbReference type="ChEBI" id="CHEBI:29105"/>
        <note>catalytic</note>
    </ligand>
</feature>
<keyword evidence="4 8" id="KW-0479">Metal-binding</keyword>
<reference evidence="10 11" key="1">
    <citation type="submission" date="2016-02" db="EMBL/GenBank/DDBJ databases">
        <title>Draft Genome for Tepidibacillus decaturensis nov. sp. Strain Z9, an Anaerobic, Moderately Thermophilic and Heterotrophic Bacterium from Deep Subsurface of the Illinois Basin, USA.</title>
        <authorList>
            <person name="Dong Y."/>
            <person name="Chang J.Y."/>
            <person name="Sanford R."/>
            <person name="Fouke B.W."/>
        </authorList>
    </citation>
    <scope>NUCLEOTIDE SEQUENCE [LARGE SCALE GENOMIC DNA]</scope>
    <source>
        <strain evidence="10 11">Z9</strain>
    </source>
</reference>
<keyword evidence="5 8" id="KW-0378">Hydrolase</keyword>
<evidence type="ECO:0000256" key="1">
    <source>
        <dbReference type="ARBA" id="ARBA00010669"/>
    </source>
</evidence>
<feature type="domain" description="CMP/dCMP-type deaminase" evidence="9">
    <location>
        <begin position="3"/>
        <end position="114"/>
    </location>
</feature>
<comment type="cofactor">
    <cofactor evidence="8">
        <name>Zn(2+)</name>
        <dbReference type="ChEBI" id="CHEBI:29105"/>
    </cofactor>
    <text evidence="8">Binds 1 zinc ion per subunit.</text>
</comment>
<dbReference type="PROSITE" id="PS51747">
    <property type="entry name" value="CYT_DCMP_DEAMINASES_2"/>
    <property type="match status" value="1"/>
</dbReference>
<keyword evidence="3 8" id="KW-0819">tRNA processing</keyword>
<feature type="active site" description="Proton donor" evidence="8">
    <location>
        <position position="56"/>
    </location>
</feature>
<dbReference type="AlphaFoldDB" id="A0A135L7D9"/>
<dbReference type="InterPro" id="IPR016193">
    <property type="entry name" value="Cytidine_deaminase-like"/>
</dbReference>
<dbReference type="GO" id="GO:0008270">
    <property type="term" value="F:zinc ion binding"/>
    <property type="evidence" value="ECO:0007669"/>
    <property type="project" value="UniProtKB-UniRule"/>
</dbReference>
<dbReference type="InterPro" id="IPR002125">
    <property type="entry name" value="CMP_dCMP_dom"/>
</dbReference>
<evidence type="ECO:0000256" key="7">
    <source>
        <dbReference type="ARBA" id="ARBA00048045"/>
    </source>
</evidence>
<sequence>MLDSDIGYMKEALLEAKKAEVLGEVPIGAVIVKDGTIIAKGHNLRETLKDPTAHAEIIAIREASKRLGGWRLHGCTLYVTLEPCQMCAGALIQSRVDRVVYGAKDLKAGAAGSLLNLLNDERFNHQVSIESGVLEEESAHLLKIFFKNLRKGKEDSKS</sequence>
<dbReference type="NCBIfam" id="NF008113">
    <property type="entry name" value="PRK10860.1"/>
    <property type="match status" value="1"/>
</dbReference>
<comment type="similarity">
    <text evidence="1">Belongs to the cytidine and deoxycytidylate deaminase family. ADAT2 subfamily.</text>
</comment>
<protein>
    <recommendedName>
        <fullName evidence="8">tRNA-specific adenosine deaminase</fullName>
        <ecNumber evidence="8">3.5.4.33</ecNumber>
    </recommendedName>
</protein>
<feature type="binding site" evidence="8">
    <location>
        <position position="87"/>
    </location>
    <ligand>
        <name>Zn(2+)</name>
        <dbReference type="ChEBI" id="CHEBI:29105"/>
        <note>catalytic</note>
    </ligand>
</feature>
<keyword evidence="6 8" id="KW-0862">Zinc</keyword>
<feature type="binding site" evidence="8">
    <location>
        <position position="84"/>
    </location>
    <ligand>
        <name>Zn(2+)</name>
        <dbReference type="ChEBI" id="CHEBI:29105"/>
        <note>catalytic</note>
    </ligand>
</feature>
<dbReference type="InterPro" id="IPR016192">
    <property type="entry name" value="APOBEC/CMP_deaminase_Zn-bd"/>
</dbReference>
<dbReference type="Pfam" id="PF14437">
    <property type="entry name" value="MafB19-deam"/>
    <property type="match status" value="1"/>
</dbReference>
<dbReference type="PANTHER" id="PTHR11079">
    <property type="entry name" value="CYTOSINE DEAMINASE FAMILY MEMBER"/>
    <property type="match status" value="1"/>
</dbReference>
<dbReference type="PANTHER" id="PTHR11079:SF202">
    <property type="entry name" value="TRNA-SPECIFIC ADENOSINE DEAMINASE"/>
    <property type="match status" value="1"/>
</dbReference>
<keyword evidence="11" id="KW-1185">Reference proteome</keyword>
<dbReference type="HAMAP" id="MF_00972">
    <property type="entry name" value="tRNA_aden_deaminase"/>
    <property type="match status" value="1"/>
</dbReference>
<comment type="subunit">
    <text evidence="2 8">Homodimer.</text>
</comment>
<evidence type="ECO:0000313" key="10">
    <source>
        <dbReference type="EMBL" id="KXG44807.1"/>
    </source>
</evidence>
<dbReference type="CDD" id="cd01285">
    <property type="entry name" value="nucleoside_deaminase"/>
    <property type="match status" value="1"/>
</dbReference>
<dbReference type="Gene3D" id="3.40.140.10">
    <property type="entry name" value="Cytidine Deaminase, domain 2"/>
    <property type="match status" value="1"/>
</dbReference>
<evidence type="ECO:0000256" key="6">
    <source>
        <dbReference type="ARBA" id="ARBA00022833"/>
    </source>
</evidence>
<dbReference type="STRING" id="1413211.U473_12840"/>
<evidence type="ECO:0000259" key="9">
    <source>
        <dbReference type="PROSITE" id="PS51747"/>
    </source>
</evidence>
<evidence type="ECO:0000256" key="4">
    <source>
        <dbReference type="ARBA" id="ARBA00022723"/>
    </source>
</evidence>
<dbReference type="SUPFAM" id="SSF53927">
    <property type="entry name" value="Cytidine deaminase-like"/>
    <property type="match status" value="1"/>
</dbReference>
<comment type="function">
    <text evidence="8">Catalyzes the deamination of adenosine to inosine at the wobble position 34 of tRNA(Arg2).</text>
</comment>
<dbReference type="PROSITE" id="PS00903">
    <property type="entry name" value="CYT_DCMP_DEAMINASES_1"/>
    <property type="match status" value="1"/>
</dbReference>
<dbReference type="FunFam" id="3.40.140.10:FF:000005">
    <property type="entry name" value="tRNA-specific adenosine deaminase"/>
    <property type="match status" value="1"/>
</dbReference>
<dbReference type="EC" id="3.5.4.33" evidence="8"/>
<dbReference type="RefSeq" id="WP_068726987.1">
    <property type="nucleotide sequence ID" value="NZ_LSKU01000001.1"/>
</dbReference>
<evidence type="ECO:0000256" key="5">
    <source>
        <dbReference type="ARBA" id="ARBA00022801"/>
    </source>
</evidence>
<dbReference type="InterPro" id="IPR058535">
    <property type="entry name" value="MafB19-deam"/>
</dbReference>
<evidence type="ECO:0000256" key="3">
    <source>
        <dbReference type="ARBA" id="ARBA00022694"/>
    </source>
</evidence>
<dbReference type="EMBL" id="LSKU01000001">
    <property type="protein sequence ID" value="KXG44807.1"/>
    <property type="molecule type" value="Genomic_DNA"/>
</dbReference>
<organism evidence="10 11">
    <name type="scientific">Tepidibacillus decaturensis</name>
    <dbReference type="NCBI Taxonomy" id="1413211"/>
    <lineage>
        <taxon>Bacteria</taxon>
        <taxon>Bacillati</taxon>
        <taxon>Bacillota</taxon>
        <taxon>Bacilli</taxon>
        <taxon>Bacillales</taxon>
        <taxon>Bacillaceae</taxon>
        <taxon>Tepidibacillus</taxon>
    </lineage>
</organism>
<name>A0A135L7D9_9BACI</name>
<evidence type="ECO:0000313" key="11">
    <source>
        <dbReference type="Proteomes" id="UP000070352"/>
    </source>
</evidence>
<comment type="caution">
    <text evidence="10">The sequence shown here is derived from an EMBL/GenBank/DDBJ whole genome shotgun (WGS) entry which is preliminary data.</text>
</comment>
<dbReference type="Proteomes" id="UP000070352">
    <property type="component" value="Unassembled WGS sequence"/>
</dbReference>
<accession>A0A135L7D9</accession>
<comment type="catalytic activity">
    <reaction evidence="7 8">
        <text>adenosine(34) in tRNA + H2O + H(+) = inosine(34) in tRNA + NH4(+)</text>
        <dbReference type="Rhea" id="RHEA:43168"/>
        <dbReference type="Rhea" id="RHEA-COMP:10373"/>
        <dbReference type="Rhea" id="RHEA-COMP:10374"/>
        <dbReference type="ChEBI" id="CHEBI:15377"/>
        <dbReference type="ChEBI" id="CHEBI:15378"/>
        <dbReference type="ChEBI" id="CHEBI:28938"/>
        <dbReference type="ChEBI" id="CHEBI:74411"/>
        <dbReference type="ChEBI" id="CHEBI:82852"/>
        <dbReference type="EC" id="3.5.4.33"/>
    </reaction>
</comment>
<dbReference type="InterPro" id="IPR028883">
    <property type="entry name" value="tRNA_aden_deaminase"/>
</dbReference>